<organism evidence="4 5">
    <name type="scientific">Actinomadura chokoriensis</name>
    <dbReference type="NCBI Taxonomy" id="454156"/>
    <lineage>
        <taxon>Bacteria</taxon>
        <taxon>Bacillati</taxon>
        <taxon>Actinomycetota</taxon>
        <taxon>Actinomycetes</taxon>
        <taxon>Streptosporangiales</taxon>
        <taxon>Thermomonosporaceae</taxon>
        <taxon>Actinomadura</taxon>
    </lineage>
</organism>
<keyword evidence="5" id="KW-1185">Reference proteome</keyword>
<comment type="similarity">
    <text evidence="1">Belongs to the EamA transporter family.</text>
</comment>
<feature type="transmembrane region" description="Helical" evidence="2">
    <location>
        <begin position="32"/>
        <end position="50"/>
    </location>
</feature>
<dbReference type="SUPFAM" id="SSF103481">
    <property type="entry name" value="Multidrug resistance efflux transporter EmrE"/>
    <property type="match status" value="2"/>
</dbReference>
<keyword evidence="2" id="KW-0472">Membrane</keyword>
<feature type="transmembrane region" description="Helical" evidence="2">
    <location>
        <begin position="152"/>
        <end position="170"/>
    </location>
</feature>
<evidence type="ECO:0000256" key="2">
    <source>
        <dbReference type="SAM" id="Phobius"/>
    </source>
</evidence>
<gene>
    <name evidence="4" type="ORF">SM436_09970</name>
</gene>
<feature type="domain" description="EamA" evidence="3">
    <location>
        <begin position="149"/>
        <end position="286"/>
    </location>
</feature>
<proteinExistence type="inferred from homology"/>
<dbReference type="Pfam" id="PF00892">
    <property type="entry name" value="EamA"/>
    <property type="match status" value="2"/>
</dbReference>
<accession>A0ABV4QV53</accession>
<feature type="transmembrane region" description="Helical" evidence="2">
    <location>
        <begin position="240"/>
        <end position="263"/>
    </location>
</feature>
<keyword evidence="2" id="KW-1133">Transmembrane helix</keyword>
<evidence type="ECO:0000256" key="1">
    <source>
        <dbReference type="ARBA" id="ARBA00007362"/>
    </source>
</evidence>
<sequence>MVTILALSAALAYGVADFLGGAVARKSTALKALTWCVPIGLAVVLASALLGGGSASPGPMAWGLAAGLSGGAGLIAFYRALARGPMSVVAPVSALAAAVLPVAAGIARGERLDASVLVGVLLCLVAIGLVSMEEGDGGKAVAGRRLLDSGPIMAAVSGTCFGVFFVLLKAAGDGSGLWPIVGARVGNLVIVAAALLFMALRGRDLGPKVSGRTLVALALLSGSLDAGANVLYFMAVHNGLLSLAAVLTSLYPAITVLLARVAYSERLRVIQRVGMAVAVAGVALVTVG</sequence>
<evidence type="ECO:0000313" key="5">
    <source>
        <dbReference type="Proteomes" id="UP001569904"/>
    </source>
</evidence>
<comment type="caution">
    <text evidence="4">The sequence shown here is derived from an EMBL/GenBank/DDBJ whole genome shotgun (WGS) entry which is preliminary data.</text>
</comment>
<name>A0ABV4QV53_9ACTN</name>
<feature type="transmembrane region" description="Helical" evidence="2">
    <location>
        <begin position="62"/>
        <end position="82"/>
    </location>
</feature>
<feature type="transmembrane region" description="Helical" evidence="2">
    <location>
        <begin position="212"/>
        <end position="233"/>
    </location>
</feature>
<dbReference type="RefSeq" id="WP_371940399.1">
    <property type="nucleotide sequence ID" value="NZ_JAXCEH010000004.1"/>
</dbReference>
<reference evidence="4 5" key="1">
    <citation type="submission" date="2023-11" db="EMBL/GenBank/DDBJ databases">
        <title>Actinomadura monticuli sp. nov., isolated from volcanic ash.</title>
        <authorList>
            <person name="Lee S.D."/>
            <person name="Yang H."/>
            <person name="Kim I.S."/>
        </authorList>
    </citation>
    <scope>NUCLEOTIDE SEQUENCE [LARGE SCALE GENOMIC DNA]</scope>
    <source>
        <strain evidence="4 5">DSM 45346</strain>
    </source>
</reference>
<feature type="transmembrane region" description="Helical" evidence="2">
    <location>
        <begin position="114"/>
        <end position="132"/>
    </location>
</feature>
<feature type="transmembrane region" description="Helical" evidence="2">
    <location>
        <begin position="88"/>
        <end position="107"/>
    </location>
</feature>
<feature type="transmembrane region" description="Helical" evidence="2">
    <location>
        <begin position="269"/>
        <end position="287"/>
    </location>
</feature>
<feature type="transmembrane region" description="Helical" evidence="2">
    <location>
        <begin position="177"/>
        <end position="200"/>
    </location>
</feature>
<dbReference type="PANTHER" id="PTHR22911">
    <property type="entry name" value="ACYL-MALONYL CONDENSING ENZYME-RELATED"/>
    <property type="match status" value="1"/>
</dbReference>
<evidence type="ECO:0000259" key="3">
    <source>
        <dbReference type="Pfam" id="PF00892"/>
    </source>
</evidence>
<keyword evidence="2" id="KW-0812">Transmembrane</keyword>
<dbReference type="Proteomes" id="UP001569904">
    <property type="component" value="Unassembled WGS sequence"/>
</dbReference>
<dbReference type="InterPro" id="IPR000620">
    <property type="entry name" value="EamA_dom"/>
</dbReference>
<protein>
    <submittedName>
        <fullName evidence="4">EamA family transporter</fullName>
    </submittedName>
</protein>
<evidence type="ECO:0000313" key="4">
    <source>
        <dbReference type="EMBL" id="MFA1554014.1"/>
    </source>
</evidence>
<dbReference type="EMBL" id="JAXCEH010000004">
    <property type="protein sequence ID" value="MFA1554014.1"/>
    <property type="molecule type" value="Genomic_DNA"/>
</dbReference>
<dbReference type="InterPro" id="IPR037185">
    <property type="entry name" value="EmrE-like"/>
</dbReference>
<feature type="domain" description="EamA" evidence="3">
    <location>
        <begin position="4"/>
        <end position="131"/>
    </location>
</feature>